<reference evidence="2 3" key="1">
    <citation type="submission" date="2016-11" db="EMBL/GenBank/DDBJ databases">
        <title>Comparative genomics of Acidibacillus ferroxidans species.</title>
        <authorList>
            <person name="Oliveira G."/>
            <person name="Nunes G."/>
            <person name="Oliveira R."/>
            <person name="Araujo F."/>
            <person name="Salim A."/>
            <person name="Scholte L."/>
            <person name="Morais D."/>
            <person name="Nancucheo I."/>
            <person name="Johnson D.B."/>
            <person name="Grail B."/>
            <person name="Bittencourt J."/>
            <person name="Valadares R."/>
        </authorList>
    </citation>
    <scope>NUCLEOTIDE SEQUENCE [LARGE SCALE GENOMIC DNA]</scope>
    <source>
        <strain evidence="2 3">Y002</strain>
    </source>
</reference>
<dbReference type="PROSITE" id="PS51482">
    <property type="entry name" value="DEGV"/>
    <property type="match status" value="1"/>
</dbReference>
<dbReference type="PANTHER" id="PTHR33434:SF2">
    <property type="entry name" value="FATTY ACID-BINDING PROTEIN TM_1468"/>
    <property type="match status" value="1"/>
</dbReference>
<dbReference type="Gene3D" id="3.30.1180.10">
    <property type="match status" value="1"/>
</dbReference>
<evidence type="ECO:0000313" key="2">
    <source>
        <dbReference type="EMBL" id="PWI57285.1"/>
    </source>
</evidence>
<evidence type="ECO:0000313" key="3">
    <source>
        <dbReference type="Proteomes" id="UP000245380"/>
    </source>
</evidence>
<dbReference type="InterPro" id="IPR003797">
    <property type="entry name" value="DegV"/>
</dbReference>
<dbReference type="Proteomes" id="UP000245380">
    <property type="component" value="Unassembled WGS sequence"/>
</dbReference>
<dbReference type="SUPFAM" id="SSF82549">
    <property type="entry name" value="DAK1/DegV-like"/>
    <property type="match status" value="1"/>
</dbReference>
<dbReference type="Gene3D" id="3.40.50.10170">
    <property type="match status" value="1"/>
</dbReference>
<organism evidence="2 3">
    <name type="scientific">Sulfoacidibacillus thermotolerans</name>
    <name type="common">Acidibacillus sulfuroxidans</name>
    <dbReference type="NCBI Taxonomy" id="1765684"/>
    <lineage>
        <taxon>Bacteria</taxon>
        <taxon>Bacillati</taxon>
        <taxon>Bacillota</taxon>
        <taxon>Bacilli</taxon>
        <taxon>Bacillales</taxon>
        <taxon>Alicyclobacillaceae</taxon>
        <taxon>Sulfoacidibacillus</taxon>
    </lineage>
</organism>
<dbReference type="AlphaFoldDB" id="A0A2U3D7M3"/>
<dbReference type="EMBL" id="MPDK01000015">
    <property type="protein sequence ID" value="PWI57285.1"/>
    <property type="molecule type" value="Genomic_DNA"/>
</dbReference>
<proteinExistence type="predicted"/>
<evidence type="ECO:0000256" key="1">
    <source>
        <dbReference type="ARBA" id="ARBA00023121"/>
    </source>
</evidence>
<dbReference type="GO" id="GO:0008289">
    <property type="term" value="F:lipid binding"/>
    <property type="evidence" value="ECO:0007669"/>
    <property type="project" value="UniProtKB-KW"/>
</dbReference>
<dbReference type="Pfam" id="PF02645">
    <property type="entry name" value="DegV"/>
    <property type="match status" value="1"/>
</dbReference>
<sequence length="279" mass="30256">MRIAIVTDSTADLSPQEVAEYGITVVPLQIIFGEHAYRDGIDLTAAEFYAKLVNHKVLPTTSQPAVGDFVEAFQKLLESHDAIVGIFISSELSGTVRAAETAREIVSGEIAIVDSGMTAYALGIQVIEAAKRAQVGATVEEIVSRLQEVRERTSAYFVLDTFEYLRRGGRVGGAAAALGTLLQIKPVLLLRNKRIEVYEKVRTHKKALDLIVSRFVLDVQGKQTVYGAVVHGAAVEQAIALQHEVLTRVPDANLRVIELDPVIGVHVGPGVLALIYYAE</sequence>
<dbReference type="NCBIfam" id="TIGR00762">
    <property type="entry name" value="DegV"/>
    <property type="match status" value="1"/>
</dbReference>
<accession>A0A2U3D7M3</accession>
<evidence type="ECO:0008006" key="4">
    <source>
        <dbReference type="Google" id="ProtNLM"/>
    </source>
</evidence>
<name>A0A2U3D7M3_SULT2</name>
<keyword evidence="1" id="KW-0446">Lipid-binding</keyword>
<dbReference type="InterPro" id="IPR050270">
    <property type="entry name" value="DegV_domain_contain"/>
</dbReference>
<dbReference type="PANTHER" id="PTHR33434">
    <property type="entry name" value="DEGV DOMAIN-CONTAINING PROTEIN DR_1986-RELATED"/>
    <property type="match status" value="1"/>
</dbReference>
<protein>
    <recommendedName>
        <fullName evidence="4">Fatty acid-binding protein DegV</fullName>
    </recommendedName>
</protein>
<keyword evidence="3" id="KW-1185">Reference proteome</keyword>
<dbReference type="InterPro" id="IPR043168">
    <property type="entry name" value="DegV_C"/>
</dbReference>
<comment type="caution">
    <text evidence="2">The sequence shown here is derived from an EMBL/GenBank/DDBJ whole genome shotgun (WGS) entry which is preliminary data.</text>
</comment>
<gene>
    <name evidence="2" type="ORF">BM613_09310</name>
</gene>
<dbReference type="RefSeq" id="WP_181363016.1">
    <property type="nucleotide sequence ID" value="NZ_MPDK01000015.1"/>
</dbReference>